<keyword evidence="4" id="KW-1185">Reference proteome</keyword>
<proteinExistence type="predicted"/>
<feature type="coiled-coil region" evidence="1">
    <location>
        <begin position="1051"/>
        <end position="1085"/>
    </location>
</feature>
<organism evidence="3 4">
    <name type="scientific">Phellinidium pouzarii</name>
    <dbReference type="NCBI Taxonomy" id="167371"/>
    <lineage>
        <taxon>Eukaryota</taxon>
        <taxon>Fungi</taxon>
        <taxon>Dikarya</taxon>
        <taxon>Basidiomycota</taxon>
        <taxon>Agaricomycotina</taxon>
        <taxon>Agaricomycetes</taxon>
        <taxon>Hymenochaetales</taxon>
        <taxon>Hymenochaetaceae</taxon>
        <taxon>Phellinidium</taxon>
    </lineage>
</organism>
<feature type="compositionally biased region" description="Polar residues" evidence="2">
    <location>
        <begin position="719"/>
        <end position="730"/>
    </location>
</feature>
<feature type="compositionally biased region" description="Basic and acidic residues" evidence="2">
    <location>
        <begin position="975"/>
        <end position="997"/>
    </location>
</feature>
<dbReference type="Gene3D" id="2.40.50.40">
    <property type="match status" value="1"/>
</dbReference>
<dbReference type="Proteomes" id="UP000308199">
    <property type="component" value="Unassembled WGS sequence"/>
</dbReference>
<keyword evidence="1" id="KW-0175">Coiled coil</keyword>
<feature type="compositionally biased region" description="Polar residues" evidence="2">
    <location>
        <begin position="135"/>
        <end position="151"/>
    </location>
</feature>
<feature type="region of interest" description="Disordered" evidence="2">
    <location>
        <begin position="202"/>
        <end position="306"/>
    </location>
</feature>
<feature type="compositionally biased region" description="Low complexity" evidence="2">
    <location>
        <begin position="652"/>
        <end position="679"/>
    </location>
</feature>
<feature type="compositionally biased region" description="Basic and acidic residues" evidence="2">
    <location>
        <begin position="100"/>
        <end position="109"/>
    </location>
</feature>
<evidence type="ECO:0000256" key="2">
    <source>
        <dbReference type="SAM" id="MobiDB-lite"/>
    </source>
</evidence>
<accession>A0A4S4KLJ5</accession>
<feature type="region of interest" description="Disordered" evidence="2">
    <location>
        <begin position="83"/>
        <end position="176"/>
    </location>
</feature>
<feature type="compositionally biased region" description="Basic and acidic residues" evidence="2">
    <location>
        <begin position="342"/>
        <end position="357"/>
    </location>
</feature>
<feature type="compositionally biased region" description="Polar residues" evidence="2">
    <location>
        <begin position="220"/>
        <end position="229"/>
    </location>
</feature>
<feature type="region of interest" description="Disordered" evidence="2">
    <location>
        <begin position="897"/>
        <end position="916"/>
    </location>
</feature>
<feature type="compositionally biased region" description="Basic and acidic residues" evidence="2">
    <location>
        <begin position="787"/>
        <end position="812"/>
    </location>
</feature>
<name>A0A4S4KLJ5_9AGAM</name>
<feature type="region of interest" description="Disordered" evidence="2">
    <location>
        <begin position="603"/>
        <end position="822"/>
    </location>
</feature>
<feature type="compositionally biased region" description="Basic and acidic residues" evidence="2">
    <location>
        <begin position="204"/>
        <end position="216"/>
    </location>
</feature>
<sequence length="1365" mass="151118">MRSNGKGKGKSMDIETDNVDDDFETQGFETNGDDADDLWDVVEILAEKCHRFLIKWAGADSDGNPWPDSWVPREDVTDDLVSEWKAKKSAKKKKGRKRKETGEWKKKDSATSTRTASADTASTSLSRRLTRESTIGRSESVSTTTRAQSSSTKRRRCSVSDVELSPTAKHLRSHDLPLKKRKVEVLSSVVVPKVSPRKVAAMSLEKEEMGRKEVKAGESLTEQSQTRRTSYPDHDADGQVISKTRSDRQQKERTKRQRPGPDLSEKTTINKLLLSNMPFSQQEEDIQNEQEENVQEEEEEMELQVEGKEAQFVDLISLSKELASKFKKPKPSTPSTIQPEVPVKRMRSDVFNDDTTHRKPTNFYDRLPTPPLREKSKTRRTSTLIPEARPKSPSHERHRTTSKIITAERLRSTLQTSQGEDVGRLEEADDSLIPLPDSPLGYLSSGVGLERSKSPLSATSATAPVSRVPASDRVGSPQNVEEESGKSTLSSKQRKCGVLARMKRRGKSGDDGSGESGAETKTRSKSHSQTRTTEQAGVDEEQAHTRLSSTPLFLSYTEENSVQPGFRQEGDDNDMVFEHDRHDQRLLLSDLDGLLDAAVLTTADDSSGNDAQASTKEPIPGSLVSTEVQEEGHGGHVTVFQPSAGTVIPATQSQSQSQSQPQPEGSAQPQSQPTASAQPDSMLAEHGSSAPHAEQDTSLEETTPSSPLHVEAEPVEVISSFTDSIMSSNPQKKELKPIPVVTPSKFRDHLPSYRPLANIPLVQSQHMKRRVRGDTDVQMSSPDDQESPVKDFDADAHIDEQRSAVPRAHDVAMADDDDDEIEDSMPLSLELRQRGLELTERHRKKVQSAMKDLAGSRKSLDAIIDHAAAQRVRLKSNFGRQPLSEASVVLATESAHNNRNASPCLDQDASVSPRPELEDAGDEALFRQFEEEYIDFDGNAGASISANKSSIGLVGSAQVQDDSHDEQLPVASENGAREEMDVESSVHESEPGDEHGHPYNIYTRAATTTTTSSQQDEEFPTTPTRFKILGSPHVNVVETPVRQLNSALGLLNRKSEEIASLKALHAEVEKERLVQQERIAGLEAENAVLKKRFESQPKLITPADADEGNLGSLTEAPDSALKERDALLAEISLLKMSRDDAEKNANLFRQLYSKASSFADGLKLENAELTDRATLAEGQLSKGLEILRAQSANQVHKLSEELDKARILLSVFRGKDERTDDEVRRRAAREVELQPLIDELRMEKREVQSELSTVVRQRNELMVQNKDVSEELDKVRAENVVLNDKIWGLHVDLARLSARERWTIKMFQQTSTGLDDDSDTGNSSRGEEEVYVCGWASANNSAERCGEVLASQQDLRDHLFLAGHL</sequence>
<feature type="region of interest" description="Disordered" evidence="2">
    <location>
        <begin position="972"/>
        <end position="999"/>
    </location>
</feature>
<evidence type="ECO:0000313" key="3">
    <source>
        <dbReference type="EMBL" id="THG98956.1"/>
    </source>
</evidence>
<feature type="compositionally biased region" description="Low complexity" evidence="2">
    <location>
        <begin position="110"/>
        <end position="127"/>
    </location>
</feature>
<feature type="compositionally biased region" description="Acidic residues" evidence="2">
    <location>
        <begin position="14"/>
        <end position="24"/>
    </location>
</feature>
<feature type="coiled-coil region" evidence="1">
    <location>
        <begin position="1237"/>
        <end position="1285"/>
    </location>
</feature>
<dbReference type="OrthoDB" id="3647690at2759"/>
<evidence type="ECO:0008006" key="5">
    <source>
        <dbReference type="Google" id="ProtNLM"/>
    </source>
</evidence>
<protein>
    <recommendedName>
        <fullName evidence="5">Chromo domain-containing protein</fullName>
    </recommendedName>
</protein>
<feature type="compositionally biased region" description="Polar residues" evidence="2">
    <location>
        <begin position="454"/>
        <end position="463"/>
    </location>
</feature>
<gene>
    <name evidence="3" type="ORF">EW145_g7343</name>
</gene>
<feature type="compositionally biased region" description="Acidic residues" evidence="2">
    <location>
        <begin position="282"/>
        <end position="303"/>
    </location>
</feature>
<feature type="region of interest" description="Disordered" evidence="2">
    <location>
        <begin position="1"/>
        <end position="34"/>
    </location>
</feature>
<feature type="region of interest" description="Disordered" evidence="2">
    <location>
        <begin position="324"/>
        <end position="553"/>
    </location>
</feature>
<evidence type="ECO:0000313" key="4">
    <source>
        <dbReference type="Proteomes" id="UP000308199"/>
    </source>
</evidence>
<feature type="compositionally biased region" description="Acidic residues" evidence="2">
    <location>
        <begin position="813"/>
        <end position="822"/>
    </location>
</feature>
<reference evidence="3 4" key="1">
    <citation type="submission" date="2019-02" db="EMBL/GenBank/DDBJ databases">
        <title>Genome sequencing of the rare red list fungi Phellinidium pouzarii.</title>
        <authorList>
            <person name="Buettner E."/>
            <person name="Kellner H."/>
        </authorList>
    </citation>
    <scope>NUCLEOTIDE SEQUENCE [LARGE SCALE GENOMIC DNA]</scope>
    <source>
        <strain evidence="3 4">DSM 108285</strain>
    </source>
</reference>
<comment type="caution">
    <text evidence="3">The sequence shown here is derived from an EMBL/GenBank/DDBJ whole genome shotgun (WGS) entry which is preliminary data.</text>
</comment>
<evidence type="ECO:0000256" key="1">
    <source>
        <dbReference type="SAM" id="Coils"/>
    </source>
</evidence>
<dbReference type="EMBL" id="SGPK01000708">
    <property type="protein sequence ID" value="THG98956.1"/>
    <property type="molecule type" value="Genomic_DNA"/>
</dbReference>
<feature type="compositionally biased region" description="Basic residues" evidence="2">
    <location>
        <begin position="87"/>
        <end position="99"/>
    </location>
</feature>